<evidence type="ECO:0000313" key="2">
    <source>
        <dbReference type="Proteomes" id="UP000032900"/>
    </source>
</evidence>
<dbReference type="AlphaFoldDB" id="A0A0E9M346"/>
<organism evidence="1 2">
    <name type="scientific">Geofilum rubicundum JCM 15548</name>
    <dbReference type="NCBI Taxonomy" id="1236989"/>
    <lineage>
        <taxon>Bacteria</taxon>
        <taxon>Pseudomonadati</taxon>
        <taxon>Bacteroidota</taxon>
        <taxon>Bacteroidia</taxon>
        <taxon>Marinilabiliales</taxon>
        <taxon>Marinilabiliaceae</taxon>
        <taxon>Geofilum</taxon>
    </lineage>
</organism>
<keyword evidence="2" id="KW-1185">Reference proteome</keyword>
<name>A0A0E9M346_9BACT</name>
<sequence>MKQPFYFALAFMGIIFLSCDKNDSKDSASETNVHLNKSSSDFANIFDNPSAENSDPFELNYVELEEGIIKISVSYSGGCQPHIFTITWDEIIRSSNPPGMNLILTHDANGDNCEAYITDILEFPIDHLLDSISIANLSVSAYSGYSQSDSTTYEAPDYDFDFEQTDTCSFVVTAKKVICGAGLYDNLWLGLSDSIHSGHEDYYFSKYLQPVDIDAAIAGFIPQEGQQYIVGVRIQEAHAYMDEPVCMAYSGPSVPVKIMCIEPLN</sequence>
<gene>
    <name evidence="1" type="ORF">JCM15548_13971</name>
</gene>
<dbReference type="InterPro" id="IPR038143">
    <property type="entry name" value="NigD-like_C_dom_sf"/>
</dbReference>
<dbReference type="STRING" id="1236989.JCM15548_13971"/>
<evidence type="ECO:0000313" key="1">
    <source>
        <dbReference type="EMBL" id="GAO31595.1"/>
    </source>
</evidence>
<dbReference type="RefSeq" id="WP_062127795.1">
    <property type="nucleotide sequence ID" value="NZ_BAZW01000053.1"/>
</dbReference>
<dbReference type="PROSITE" id="PS51257">
    <property type="entry name" value="PROKAR_LIPOPROTEIN"/>
    <property type="match status" value="1"/>
</dbReference>
<proteinExistence type="predicted"/>
<dbReference type="EMBL" id="BAZW01000053">
    <property type="protein sequence ID" value="GAO31595.1"/>
    <property type="molecule type" value="Genomic_DNA"/>
</dbReference>
<dbReference type="OrthoDB" id="1118380at2"/>
<accession>A0A0E9M346</accession>
<protein>
    <submittedName>
        <fullName evidence="1">Uncharacterized protein</fullName>
    </submittedName>
</protein>
<dbReference type="Gene3D" id="2.60.40.2370">
    <property type="entry name" value="NigD-like, C-terminal beta sandwich domain"/>
    <property type="match status" value="1"/>
</dbReference>
<comment type="caution">
    <text evidence="1">The sequence shown here is derived from an EMBL/GenBank/DDBJ whole genome shotgun (WGS) entry which is preliminary data.</text>
</comment>
<reference evidence="1 2" key="1">
    <citation type="journal article" date="2015" name="Microbes Environ.">
        <title>Distribution and evolution of nitrogen fixation genes in the phylum bacteroidetes.</title>
        <authorList>
            <person name="Inoue J."/>
            <person name="Oshima K."/>
            <person name="Suda W."/>
            <person name="Sakamoto M."/>
            <person name="Iino T."/>
            <person name="Noda S."/>
            <person name="Hongoh Y."/>
            <person name="Hattori M."/>
            <person name="Ohkuma M."/>
        </authorList>
    </citation>
    <scope>NUCLEOTIDE SEQUENCE [LARGE SCALE GENOMIC DNA]</scope>
    <source>
        <strain evidence="1">JCM 15548</strain>
    </source>
</reference>
<dbReference type="Proteomes" id="UP000032900">
    <property type="component" value="Unassembled WGS sequence"/>
</dbReference>